<dbReference type="RefSeq" id="WP_107031465.1">
    <property type="nucleotide sequence ID" value="NZ_PUEC01000004.1"/>
</dbReference>
<dbReference type="PANTHER" id="PTHR30158">
    <property type="entry name" value="ACRA/E-RELATED COMPONENT OF DRUG EFFLUX TRANSPORTER"/>
    <property type="match status" value="1"/>
</dbReference>
<comment type="caution">
    <text evidence="6">The sequence shown here is derived from an EMBL/GenBank/DDBJ whole genome shotgun (WGS) entry which is preliminary data.</text>
</comment>
<evidence type="ECO:0000313" key="6">
    <source>
        <dbReference type="EMBL" id="PWB03683.1"/>
    </source>
</evidence>
<comment type="similarity">
    <text evidence="1">Belongs to the membrane fusion protein (MFP) (TC 8.A.1) family.</text>
</comment>
<dbReference type="Pfam" id="PF25876">
    <property type="entry name" value="HH_MFP_RND"/>
    <property type="match status" value="1"/>
</dbReference>
<keyword evidence="7" id="KW-1185">Reference proteome</keyword>
<feature type="coiled-coil region" evidence="2">
    <location>
        <begin position="139"/>
        <end position="166"/>
    </location>
</feature>
<dbReference type="GeneID" id="82525304"/>
<dbReference type="Gene3D" id="2.40.50.100">
    <property type="match status" value="1"/>
</dbReference>
<dbReference type="AlphaFoldDB" id="A0A2V1IQH5"/>
<evidence type="ECO:0000313" key="7">
    <source>
        <dbReference type="Proteomes" id="UP000244905"/>
    </source>
</evidence>
<dbReference type="InterPro" id="IPR006143">
    <property type="entry name" value="RND_pump_MFP"/>
</dbReference>
<evidence type="ECO:0000259" key="4">
    <source>
        <dbReference type="Pfam" id="PF25917"/>
    </source>
</evidence>
<feature type="domain" description="CusB-like beta-barrel" evidence="5">
    <location>
        <begin position="237"/>
        <end position="291"/>
    </location>
</feature>
<keyword evidence="2" id="KW-0175">Coiled coil</keyword>
<dbReference type="InterPro" id="IPR058792">
    <property type="entry name" value="Beta-barrel_RND_2"/>
</dbReference>
<dbReference type="Gene3D" id="2.40.30.170">
    <property type="match status" value="1"/>
</dbReference>
<sequence>MNTKFISSGILLIATMLVSSCSKSHSHNYEDAEETVDVAFPETDSVTLTNTYPGYFTPEAKVDVVGRVSGQLLSKNFSNGQYVNKGSVLFRIEASKYRDAVQQAQAELATAKSSKDYAQSHYDAVKKALESDAVSKMEVIQAESDLRQAEADIKNAQAALETATTNLGYCTVIAPISGYVTSASYDVGSYINGEGSPVILTTLYNNSTLTAQFSIEDEKLLELLHNNDYRNMPELRNVELSFSDTIGHRYYGDLTYMAPMVDTSTGTVALQCKIDNKYDELRPGMFVKINLPYKKLKKAILVKDSALSTDQLGKYLYVVNDSDKIVYTPVSIGPLYHDSLRVILSGISPDSRYVTKAMLKVTDGMKVKPIIVK</sequence>
<reference evidence="7" key="1">
    <citation type="submission" date="2018-02" db="EMBL/GenBank/DDBJ databases">
        <authorList>
            <person name="Clavel T."/>
            <person name="Strowig T."/>
        </authorList>
    </citation>
    <scope>NUCLEOTIDE SEQUENCE [LARGE SCALE GENOMIC DNA]</scope>
    <source>
        <strain evidence="7">DSM 103720</strain>
    </source>
</reference>
<dbReference type="Gene3D" id="1.10.287.470">
    <property type="entry name" value="Helix hairpin bin"/>
    <property type="match status" value="1"/>
</dbReference>
<dbReference type="InterPro" id="IPR058624">
    <property type="entry name" value="MdtA-like_HH"/>
</dbReference>
<dbReference type="Pfam" id="PF25954">
    <property type="entry name" value="Beta-barrel_RND_2"/>
    <property type="match status" value="1"/>
</dbReference>
<dbReference type="SUPFAM" id="SSF111369">
    <property type="entry name" value="HlyD-like secretion proteins"/>
    <property type="match status" value="1"/>
</dbReference>
<evidence type="ECO:0000259" key="5">
    <source>
        <dbReference type="Pfam" id="PF25954"/>
    </source>
</evidence>
<name>A0A2V1IQH5_9BACT</name>
<dbReference type="EMBL" id="PUEC01000004">
    <property type="protein sequence ID" value="PWB03683.1"/>
    <property type="molecule type" value="Genomic_DNA"/>
</dbReference>
<feature type="domain" description="Multidrug resistance protein MdtA-like alpha-helical hairpin" evidence="3">
    <location>
        <begin position="101"/>
        <end position="169"/>
    </location>
</feature>
<evidence type="ECO:0000256" key="1">
    <source>
        <dbReference type="ARBA" id="ARBA00009477"/>
    </source>
</evidence>
<gene>
    <name evidence="6" type="ORF">C5O23_02935</name>
</gene>
<protein>
    <submittedName>
        <fullName evidence="6">Efflux RND transporter periplasmic adaptor subunit</fullName>
    </submittedName>
</protein>
<dbReference type="GO" id="GO:0005886">
    <property type="term" value="C:plasma membrane"/>
    <property type="evidence" value="ECO:0007669"/>
    <property type="project" value="TreeGrafter"/>
</dbReference>
<evidence type="ECO:0000259" key="3">
    <source>
        <dbReference type="Pfam" id="PF25876"/>
    </source>
</evidence>
<dbReference type="GO" id="GO:0015562">
    <property type="term" value="F:efflux transmembrane transporter activity"/>
    <property type="evidence" value="ECO:0007669"/>
    <property type="project" value="InterPro"/>
</dbReference>
<dbReference type="PROSITE" id="PS51257">
    <property type="entry name" value="PROKAR_LIPOPROTEIN"/>
    <property type="match status" value="1"/>
</dbReference>
<feature type="domain" description="Multidrug resistance protein MdtA-like barrel-sandwich hybrid" evidence="4">
    <location>
        <begin position="61"/>
        <end position="200"/>
    </location>
</feature>
<evidence type="ECO:0000256" key="2">
    <source>
        <dbReference type="SAM" id="Coils"/>
    </source>
</evidence>
<dbReference type="GO" id="GO:0030313">
    <property type="term" value="C:cell envelope"/>
    <property type="evidence" value="ECO:0007669"/>
    <property type="project" value="UniProtKB-SubCell"/>
</dbReference>
<dbReference type="NCBIfam" id="TIGR01730">
    <property type="entry name" value="RND_mfp"/>
    <property type="match status" value="1"/>
</dbReference>
<dbReference type="Proteomes" id="UP000244905">
    <property type="component" value="Unassembled WGS sequence"/>
</dbReference>
<dbReference type="InterPro" id="IPR058625">
    <property type="entry name" value="MdtA-like_BSH"/>
</dbReference>
<dbReference type="Pfam" id="PF25917">
    <property type="entry name" value="BSH_RND"/>
    <property type="match status" value="1"/>
</dbReference>
<organism evidence="6 7">
    <name type="scientific">Duncaniella muris</name>
    <dbReference type="NCBI Taxonomy" id="2094150"/>
    <lineage>
        <taxon>Bacteria</taxon>
        <taxon>Pseudomonadati</taxon>
        <taxon>Bacteroidota</taxon>
        <taxon>Bacteroidia</taxon>
        <taxon>Bacteroidales</taxon>
        <taxon>Muribaculaceae</taxon>
        <taxon>Duncaniella</taxon>
    </lineage>
</organism>
<dbReference type="GO" id="GO:0046677">
    <property type="term" value="P:response to antibiotic"/>
    <property type="evidence" value="ECO:0007669"/>
    <property type="project" value="TreeGrafter"/>
</dbReference>
<dbReference type="PANTHER" id="PTHR30158:SF10">
    <property type="entry name" value="CATION EFFLUX PUMP"/>
    <property type="match status" value="1"/>
</dbReference>
<proteinExistence type="inferred from homology"/>
<dbReference type="Gene3D" id="2.40.420.20">
    <property type="match status" value="1"/>
</dbReference>
<accession>A0A2V1IQH5</accession>